<dbReference type="GeneID" id="24100640"/>
<feature type="region of interest" description="Disordered" evidence="1">
    <location>
        <begin position="168"/>
        <end position="192"/>
    </location>
</feature>
<dbReference type="OrthoDB" id="2788708at2759"/>
<organism evidence="2 3">
    <name type="scientific">Fibroporia radiculosa</name>
    <dbReference type="NCBI Taxonomy" id="599839"/>
    <lineage>
        <taxon>Eukaryota</taxon>
        <taxon>Fungi</taxon>
        <taxon>Dikarya</taxon>
        <taxon>Basidiomycota</taxon>
        <taxon>Agaricomycotina</taxon>
        <taxon>Agaricomycetes</taxon>
        <taxon>Polyporales</taxon>
        <taxon>Fibroporiaceae</taxon>
        <taxon>Fibroporia</taxon>
    </lineage>
</organism>
<feature type="compositionally biased region" description="Low complexity" evidence="1">
    <location>
        <begin position="182"/>
        <end position="191"/>
    </location>
</feature>
<keyword evidence="3" id="KW-1185">Reference proteome</keyword>
<accession>J4H4X1</accession>
<evidence type="ECO:0000256" key="1">
    <source>
        <dbReference type="SAM" id="MobiDB-lite"/>
    </source>
</evidence>
<dbReference type="InParanoid" id="J4H4X1"/>
<dbReference type="HOGENOM" id="CLU_698376_0_0_1"/>
<protein>
    <submittedName>
        <fullName evidence="2">Uncharacterized protein</fullName>
    </submittedName>
</protein>
<dbReference type="EMBL" id="HE797203">
    <property type="protein sequence ID" value="CCM05729.1"/>
    <property type="molecule type" value="Genomic_DNA"/>
</dbReference>
<sequence>MAPSNVTHRLARSISYVVISSSPSGRMTLPLIDPATGELEHYVLVKTKSPSSTAITTPIKAEVRPYSSRRTLSENGALFSISPARRTKHEQRLAQLSERYLLDVSPDALRLVEEDGKCSYIARSQPSSPPCPKLKSSAFFRRFDVRSPAHHGTPSLVNETDISLLSSPSCSLTHTPSRRSRSPSTRATGSSEFPYANVSVSEGNESVLVGLGLSGVMNEDGSPFNGLGLLPRIDCSTPAEHRAHDAWTLFGDRRDLAHSAHSQDEDLDPEALFWRDATAADFRKRLDEEVQKCKQFPNRTQSPSRLLASYSFSTPLMGLRASGSFRMAQYREHVAARGNVHRHSVPCAPLRDGIFLSGSSYGGDNTVGTPTPTGLRRVSLGLSLRDVSRPASTSL</sequence>
<evidence type="ECO:0000313" key="2">
    <source>
        <dbReference type="EMBL" id="CCM05729.1"/>
    </source>
</evidence>
<gene>
    <name evidence="2" type="ORF">FIBRA_07961</name>
</gene>
<proteinExistence type="predicted"/>
<dbReference type="RefSeq" id="XP_012185012.1">
    <property type="nucleotide sequence ID" value="XM_012329622.1"/>
</dbReference>
<name>J4H4X1_9APHY</name>
<evidence type="ECO:0000313" key="3">
    <source>
        <dbReference type="Proteomes" id="UP000006352"/>
    </source>
</evidence>
<dbReference type="AlphaFoldDB" id="J4H4X1"/>
<reference evidence="2 3" key="1">
    <citation type="journal article" date="2012" name="Appl. Environ. Microbiol.">
        <title>Short-read sequencing for genomic analysis of the brown rot fungus Fibroporia radiculosa.</title>
        <authorList>
            <person name="Tang J.D."/>
            <person name="Perkins A.D."/>
            <person name="Sonstegard T.S."/>
            <person name="Schroeder S.G."/>
            <person name="Burgess S.C."/>
            <person name="Diehl S.V."/>
        </authorList>
    </citation>
    <scope>NUCLEOTIDE SEQUENCE [LARGE SCALE GENOMIC DNA]</scope>
    <source>
        <strain evidence="2 3">TFFH 294</strain>
    </source>
</reference>
<dbReference type="Proteomes" id="UP000006352">
    <property type="component" value="Unassembled WGS sequence"/>
</dbReference>